<sequence length="126" mass="13819">MDEVGRGTTVTDGLAIAYATLHHLVTINRCRALFATHFHELSDMLGHSIQPGGIFENVDFFCTDVNETENGRFAYQYRLHPGVNRDSHGIKVAQLAGMPLAAISVANNTLAWLKTQRVDTLGVVIP</sequence>
<dbReference type="AlphaFoldDB" id="A0A9P7K6X8"/>
<keyword evidence="3" id="KW-0238">DNA-binding</keyword>
<name>A0A9P7K6X8_9AGAR</name>
<keyword evidence="1" id="KW-0547">Nucleotide-binding</keyword>
<dbReference type="GO" id="GO:0030983">
    <property type="term" value="F:mismatched DNA binding"/>
    <property type="evidence" value="ECO:0007669"/>
    <property type="project" value="InterPro"/>
</dbReference>
<evidence type="ECO:0000313" key="5">
    <source>
        <dbReference type="EMBL" id="KAG5639373.1"/>
    </source>
</evidence>
<proteinExistence type="predicted"/>
<evidence type="ECO:0000256" key="2">
    <source>
        <dbReference type="ARBA" id="ARBA00022840"/>
    </source>
</evidence>
<dbReference type="GO" id="GO:0043504">
    <property type="term" value="P:mitochondrial DNA repair"/>
    <property type="evidence" value="ECO:0007669"/>
    <property type="project" value="TreeGrafter"/>
</dbReference>
<dbReference type="OrthoDB" id="2534523at2759"/>
<dbReference type="InterPro" id="IPR000432">
    <property type="entry name" value="DNA_mismatch_repair_MutS_C"/>
</dbReference>
<comment type="caution">
    <text evidence="5">The sequence shown here is derived from an EMBL/GenBank/DDBJ whole genome shotgun (WGS) entry which is preliminary data.</text>
</comment>
<accession>A0A9P7K6X8</accession>
<evidence type="ECO:0000256" key="1">
    <source>
        <dbReference type="ARBA" id="ARBA00022741"/>
    </source>
</evidence>
<dbReference type="InterPro" id="IPR045076">
    <property type="entry name" value="MutS"/>
</dbReference>
<dbReference type="GO" id="GO:0005739">
    <property type="term" value="C:mitochondrion"/>
    <property type="evidence" value="ECO:0007669"/>
    <property type="project" value="TreeGrafter"/>
</dbReference>
<dbReference type="SMART" id="SM00534">
    <property type="entry name" value="MUTSac"/>
    <property type="match status" value="1"/>
</dbReference>
<organism evidence="5 6">
    <name type="scientific">Sphagnurus paluster</name>
    <dbReference type="NCBI Taxonomy" id="117069"/>
    <lineage>
        <taxon>Eukaryota</taxon>
        <taxon>Fungi</taxon>
        <taxon>Dikarya</taxon>
        <taxon>Basidiomycota</taxon>
        <taxon>Agaricomycotina</taxon>
        <taxon>Agaricomycetes</taxon>
        <taxon>Agaricomycetidae</taxon>
        <taxon>Agaricales</taxon>
        <taxon>Tricholomatineae</taxon>
        <taxon>Lyophyllaceae</taxon>
        <taxon>Sphagnurus</taxon>
    </lineage>
</organism>
<dbReference type="GO" id="GO:0005634">
    <property type="term" value="C:nucleus"/>
    <property type="evidence" value="ECO:0007669"/>
    <property type="project" value="TreeGrafter"/>
</dbReference>
<dbReference type="GO" id="GO:0006298">
    <property type="term" value="P:mismatch repair"/>
    <property type="evidence" value="ECO:0007669"/>
    <property type="project" value="InterPro"/>
</dbReference>
<dbReference type="GO" id="GO:0005524">
    <property type="term" value="F:ATP binding"/>
    <property type="evidence" value="ECO:0007669"/>
    <property type="project" value="UniProtKB-KW"/>
</dbReference>
<evidence type="ECO:0000256" key="3">
    <source>
        <dbReference type="ARBA" id="ARBA00023125"/>
    </source>
</evidence>
<reference evidence="5" key="2">
    <citation type="submission" date="2021-10" db="EMBL/GenBank/DDBJ databases">
        <title>Phylogenomics reveals ancestral predisposition of the termite-cultivated fungus Termitomyces towards a domesticated lifestyle.</title>
        <authorList>
            <person name="Auxier B."/>
            <person name="Grum-Grzhimaylo A."/>
            <person name="Cardenas M.E."/>
            <person name="Lodge J.D."/>
            <person name="Laessoe T."/>
            <person name="Pedersen O."/>
            <person name="Smith M.E."/>
            <person name="Kuyper T.W."/>
            <person name="Franco-Molano E.A."/>
            <person name="Baroni T.J."/>
            <person name="Aanen D.K."/>
        </authorList>
    </citation>
    <scope>NUCLEOTIDE SEQUENCE</scope>
    <source>
        <strain evidence="5">D49</strain>
    </source>
</reference>
<dbReference type="PANTHER" id="PTHR11361">
    <property type="entry name" value="DNA MISMATCH REPAIR PROTEIN MUTS FAMILY MEMBER"/>
    <property type="match status" value="1"/>
</dbReference>
<dbReference type="Proteomes" id="UP000717328">
    <property type="component" value="Unassembled WGS sequence"/>
</dbReference>
<feature type="domain" description="DNA mismatch repair proteins mutS family" evidence="4">
    <location>
        <begin position="1"/>
        <end position="111"/>
    </location>
</feature>
<dbReference type="Gene3D" id="3.40.50.300">
    <property type="entry name" value="P-loop containing nucleotide triphosphate hydrolases"/>
    <property type="match status" value="1"/>
</dbReference>
<reference evidence="5" key="1">
    <citation type="submission" date="2021-02" db="EMBL/GenBank/DDBJ databases">
        <authorList>
            <person name="Nieuwenhuis M."/>
            <person name="Van De Peppel L.J.J."/>
        </authorList>
    </citation>
    <scope>NUCLEOTIDE SEQUENCE</scope>
    <source>
        <strain evidence="5">D49</strain>
    </source>
</reference>
<evidence type="ECO:0000313" key="6">
    <source>
        <dbReference type="Proteomes" id="UP000717328"/>
    </source>
</evidence>
<keyword evidence="6" id="KW-1185">Reference proteome</keyword>
<dbReference type="PANTHER" id="PTHR11361:SF34">
    <property type="entry name" value="DNA MISMATCH REPAIR PROTEIN MSH1, MITOCHONDRIAL"/>
    <property type="match status" value="1"/>
</dbReference>
<dbReference type="GO" id="GO:0140664">
    <property type="term" value="F:ATP-dependent DNA damage sensor activity"/>
    <property type="evidence" value="ECO:0007669"/>
    <property type="project" value="InterPro"/>
</dbReference>
<keyword evidence="2" id="KW-0067">ATP-binding</keyword>
<dbReference type="Pfam" id="PF00488">
    <property type="entry name" value="MutS_V"/>
    <property type="match status" value="1"/>
</dbReference>
<protein>
    <recommendedName>
        <fullName evidence="4">DNA mismatch repair proteins mutS family domain-containing protein</fullName>
    </recommendedName>
</protein>
<evidence type="ECO:0000259" key="4">
    <source>
        <dbReference type="SMART" id="SM00534"/>
    </source>
</evidence>
<gene>
    <name evidence="5" type="ORF">H0H81_003517</name>
</gene>
<dbReference type="SUPFAM" id="SSF52540">
    <property type="entry name" value="P-loop containing nucleoside triphosphate hydrolases"/>
    <property type="match status" value="1"/>
</dbReference>
<dbReference type="EMBL" id="JABCKI010005723">
    <property type="protein sequence ID" value="KAG5639373.1"/>
    <property type="molecule type" value="Genomic_DNA"/>
</dbReference>
<dbReference type="InterPro" id="IPR027417">
    <property type="entry name" value="P-loop_NTPase"/>
</dbReference>